<evidence type="ECO:0000313" key="9">
    <source>
        <dbReference type="Proteomes" id="UP001642540"/>
    </source>
</evidence>
<feature type="chain" id="PRO_5045634482" description="Peptidase S8/S53 domain-containing protein" evidence="6">
    <location>
        <begin position="20"/>
        <end position="477"/>
    </location>
</feature>
<name>A0ABP1RCC5_9HEXA</name>
<feature type="active site" description="Charge relay system" evidence="5">
    <location>
        <position position="176"/>
    </location>
</feature>
<evidence type="ECO:0000256" key="4">
    <source>
        <dbReference type="ARBA" id="ARBA00022825"/>
    </source>
</evidence>
<keyword evidence="2 5" id="KW-0645">Protease</keyword>
<dbReference type="PROSITE" id="PS00138">
    <property type="entry name" value="SUBTILASE_SER"/>
    <property type="match status" value="1"/>
</dbReference>
<dbReference type="PANTHER" id="PTHR43806">
    <property type="entry name" value="PEPTIDASE S8"/>
    <property type="match status" value="1"/>
</dbReference>
<dbReference type="SUPFAM" id="SSF52743">
    <property type="entry name" value="Subtilisin-like"/>
    <property type="match status" value="1"/>
</dbReference>
<dbReference type="InterPro" id="IPR000209">
    <property type="entry name" value="Peptidase_S8/S53_dom"/>
</dbReference>
<evidence type="ECO:0000256" key="6">
    <source>
        <dbReference type="SAM" id="SignalP"/>
    </source>
</evidence>
<feature type="active site" description="Charge relay system" evidence="5">
    <location>
        <position position="386"/>
    </location>
</feature>
<evidence type="ECO:0000259" key="7">
    <source>
        <dbReference type="Pfam" id="PF00082"/>
    </source>
</evidence>
<evidence type="ECO:0000256" key="5">
    <source>
        <dbReference type="PROSITE-ProRule" id="PRU01240"/>
    </source>
</evidence>
<proteinExistence type="inferred from homology"/>
<dbReference type="InterPro" id="IPR036852">
    <property type="entry name" value="Peptidase_S8/S53_dom_sf"/>
</dbReference>
<organism evidence="8 9">
    <name type="scientific">Orchesella dallaii</name>
    <dbReference type="NCBI Taxonomy" id="48710"/>
    <lineage>
        <taxon>Eukaryota</taxon>
        <taxon>Metazoa</taxon>
        <taxon>Ecdysozoa</taxon>
        <taxon>Arthropoda</taxon>
        <taxon>Hexapoda</taxon>
        <taxon>Collembola</taxon>
        <taxon>Entomobryomorpha</taxon>
        <taxon>Entomobryoidea</taxon>
        <taxon>Orchesellidae</taxon>
        <taxon>Orchesellinae</taxon>
        <taxon>Orchesella</taxon>
    </lineage>
</organism>
<comment type="similarity">
    <text evidence="1 5">Belongs to the peptidase S8 family.</text>
</comment>
<keyword evidence="9" id="KW-1185">Reference proteome</keyword>
<dbReference type="PANTHER" id="PTHR43806:SF67">
    <property type="entry name" value="EGF-LIKE DOMAIN-CONTAINING PROTEIN"/>
    <property type="match status" value="1"/>
</dbReference>
<comment type="caution">
    <text evidence="8">The sequence shown here is derived from an EMBL/GenBank/DDBJ whole genome shotgun (WGS) entry which is preliminary data.</text>
</comment>
<keyword evidence="4 5" id="KW-0720">Serine protease</keyword>
<evidence type="ECO:0000313" key="8">
    <source>
        <dbReference type="EMBL" id="CAL8125423.1"/>
    </source>
</evidence>
<dbReference type="InterPro" id="IPR050131">
    <property type="entry name" value="Peptidase_S8_subtilisin-like"/>
</dbReference>
<dbReference type="PROSITE" id="PS51892">
    <property type="entry name" value="SUBTILASE"/>
    <property type="match status" value="1"/>
</dbReference>
<dbReference type="Proteomes" id="UP001642540">
    <property type="component" value="Unassembled WGS sequence"/>
</dbReference>
<feature type="signal peptide" evidence="6">
    <location>
        <begin position="1"/>
        <end position="19"/>
    </location>
</feature>
<dbReference type="PRINTS" id="PR00723">
    <property type="entry name" value="SUBTILISIN"/>
</dbReference>
<feature type="domain" description="Peptidase S8/S53" evidence="7">
    <location>
        <begin position="167"/>
        <end position="433"/>
    </location>
</feature>
<dbReference type="EMBL" id="CAXLJM020000069">
    <property type="protein sequence ID" value="CAL8125423.1"/>
    <property type="molecule type" value="Genomic_DNA"/>
</dbReference>
<dbReference type="InterPro" id="IPR015500">
    <property type="entry name" value="Peptidase_S8_subtilisin-rel"/>
</dbReference>
<evidence type="ECO:0000256" key="2">
    <source>
        <dbReference type="ARBA" id="ARBA00022670"/>
    </source>
</evidence>
<dbReference type="Pfam" id="PF00082">
    <property type="entry name" value="Peptidase_S8"/>
    <property type="match status" value="1"/>
</dbReference>
<keyword evidence="6" id="KW-0732">Signal</keyword>
<evidence type="ECO:0000256" key="3">
    <source>
        <dbReference type="ARBA" id="ARBA00022801"/>
    </source>
</evidence>
<feature type="active site" description="Charge relay system" evidence="5">
    <location>
        <position position="212"/>
    </location>
</feature>
<reference evidence="8 9" key="1">
    <citation type="submission" date="2024-08" db="EMBL/GenBank/DDBJ databases">
        <authorList>
            <person name="Cucini C."/>
            <person name="Frati F."/>
        </authorList>
    </citation>
    <scope>NUCLEOTIDE SEQUENCE [LARGE SCALE GENOMIC DNA]</scope>
</reference>
<dbReference type="InterPro" id="IPR023828">
    <property type="entry name" value="Peptidase_S8_Ser-AS"/>
</dbReference>
<protein>
    <recommendedName>
        <fullName evidence="7">Peptidase S8/S53 domain-containing protein</fullName>
    </recommendedName>
</protein>
<gene>
    <name evidence="8" type="ORF">ODALV1_LOCUS20960</name>
</gene>
<evidence type="ECO:0000256" key="1">
    <source>
        <dbReference type="ARBA" id="ARBA00011073"/>
    </source>
</evidence>
<dbReference type="Gene3D" id="3.40.50.200">
    <property type="entry name" value="Peptidase S8/S53 domain"/>
    <property type="match status" value="1"/>
</dbReference>
<sequence>MDLKVGFLSLALCVGLSWATIDSDLIEAFSSPGIKRDVLIDFAGGNSRVIETIESRSFRTRVGKVKALTQGLQGSTQSSQGPVQDYLGSMGIQSKSYWSSNQMVVRSTNLGLLRRVDSFPQVSRIRMLPTIQLSPIPSSITPTATTVQWGVAKVGADKVWSTFNTKGEGVVVANIDTGVLGIHEALQGNFRADHGWYDPANKTATPNDQNGHGTHTMGTIAGGGEQGIGVAPGAKWIACKGCASSGCDGESLLSCGQWMLSPTNPDGTDPDASKIPDIVSNSWGSAIGGNSWYNATINAWKAAGILHAFAIGNSGPICFTGGSPGDQASAFAVGSTDINDRSSSFSSRGPSLSGFITKPEISAPGSDIYSAWNSSATAYKTISGTSMATPHVAGAMALMLSAHRNNVGDPSAKLPQTKVESLLETTAVTKGLSIGAINLLIPCSGGFLGRLSYPNNYFGYGRLDALQAVNATVKASS</sequence>
<keyword evidence="3 5" id="KW-0378">Hydrolase</keyword>
<accession>A0ABP1RCC5</accession>